<organism evidence="7">
    <name type="scientific">uncultured Caudovirales phage</name>
    <dbReference type="NCBI Taxonomy" id="2100421"/>
    <lineage>
        <taxon>Viruses</taxon>
        <taxon>Duplodnaviria</taxon>
        <taxon>Heunggongvirae</taxon>
        <taxon>Uroviricota</taxon>
        <taxon>Caudoviricetes</taxon>
        <taxon>Peduoviridae</taxon>
        <taxon>Maltschvirus</taxon>
        <taxon>Maltschvirus maltsch</taxon>
    </lineage>
</organism>
<evidence type="ECO:0000256" key="2">
    <source>
        <dbReference type="ARBA" id="ARBA00022723"/>
    </source>
</evidence>
<evidence type="ECO:0000259" key="6">
    <source>
        <dbReference type="PROSITE" id="PS51471"/>
    </source>
</evidence>
<dbReference type="Gene3D" id="2.60.120.620">
    <property type="entry name" value="q2cbj1_9rhob like domain"/>
    <property type="match status" value="1"/>
</dbReference>
<keyword evidence="4" id="KW-0560">Oxidoreductase</keyword>
<dbReference type="InterPro" id="IPR005123">
    <property type="entry name" value="Oxoglu/Fe-dep_dioxygenase_dom"/>
</dbReference>
<name>A0A6J5LAQ0_9CAUD</name>
<evidence type="ECO:0000313" key="7">
    <source>
        <dbReference type="EMBL" id="CAB4131391.1"/>
    </source>
</evidence>
<feature type="domain" description="Fe2OG dioxygenase" evidence="6">
    <location>
        <begin position="88"/>
        <end position="201"/>
    </location>
</feature>
<evidence type="ECO:0000256" key="3">
    <source>
        <dbReference type="ARBA" id="ARBA00022964"/>
    </source>
</evidence>
<dbReference type="GO" id="GO:0031418">
    <property type="term" value="F:L-ascorbic acid binding"/>
    <property type="evidence" value="ECO:0007669"/>
    <property type="project" value="InterPro"/>
</dbReference>
<accession>A0A6J5LAQ0</accession>
<protein>
    <submittedName>
        <fullName evidence="7">PiuC Uncharacterized iron-regulated protein</fullName>
    </submittedName>
</protein>
<dbReference type="InterPro" id="IPR006620">
    <property type="entry name" value="Pro_4_hyd_alph"/>
</dbReference>
<keyword evidence="5" id="KW-0408">Iron</keyword>
<reference evidence="7" key="1">
    <citation type="submission" date="2020-04" db="EMBL/GenBank/DDBJ databases">
        <authorList>
            <person name="Chiriac C."/>
            <person name="Salcher M."/>
            <person name="Ghai R."/>
            <person name="Kavagutti S V."/>
        </authorList>
    </citation>
    <scope>NUCLEOTIDE SEQUENCE</scope>
</reference>
<keyword evidence="3" id="KW-0223">Dioxygenase</keyword>
<dbReference type="GO" id="GO:0005506">
    <property type="term" value="F:iron ion binding"/>
    <property type="evidence" value="ECO:0007669"/>
    <property type="project" value="InterPro"/>
</dbReference>
<evidence type="ECO:0000256" key="4">
    <source>
        <dbReference type="ARBA" id="ARBA00023002"/>
    </source>
</evidence>
<comment type="cofactor">
    <cofactor evidence="1">
        <name>L-ascorbate</name>
        <dbReference type="ChEBI" id="CHEBI:38290"/>
    </cofactor>
</comment>
<gene>
    <name evidence="7" type="ORF">UFOVP132_73</name>
</gene>
<sequence length="205" mass="23881">MSKYTTIYNDPYHRARITHAWTFWDDLFTPEELTTLTNWCEAQGTERGTTFSGSQEETEKVRKSNIKFHNRTPETAWIFDKFNFVIQSINEMYYGFTLNGYDTFQYTTYDSTELGEYNWHMDMGFGHMPPNMHDTRKLSLTLTLNDDFEGGEFMINDGNQDMPITAEQKKGRCILFPSFIGHRVAPVTSGTRKSIVIWVVGPKFT</sequence>
<evidence type="ECO:0000256" key="5">
    <source>
        <dbReference type="ARBA" id="ARBA00023004"/>
    </source>
</evidence>
<evidence type="ECO:0000256" key="1">
    <source>
        <dbReference type="ARBA" id="ARBA00001961"/>
    </source>
</evidence>
<dbReference type="SMART" id="SM00702">
    <property type="entry name" value="P4Hc"/>
    <property type="match status" value="1"/>
</dbReference>
<keyword evidence="2" id="KW-0479">Metal-binding</keyword>
<proteinExistence type="predicted"/>
<dbReference type="GO" id="GO:0016705">
    <property type="term" value="F:oxidoreductase activity, acting on paired donors, with incorporation or reduction of molecular oxygen"/>
    <property type="evidence" value="ECO:0007669"/>
    <property type="project" value="InterPro"/>
</dbReference>
<dbReference type="Pfam" id="PF13640">
    <property type="entry name" value="2OG-FeII_Oxy_3"/>
    <property type="match status" value="1"/>
</dbReference>
<dbReference type="EMBL" id="LR796247">
    <property type="protein sequence ID" value="CAB4131391.1"/>
    <property type="molecule type" value="Genomic_DNA"/>
</dbReference>
<dbReference type="InterPro" id="IPR044862">
    <property type="entry name" value="Pro_4_hyd_alph_FE2OG_OXY"/>
</dbReference>
<dbReference type="PROSITE" id="PS51471">
    <property type="entry name" value="FE2OG_OXY"/>
    <property type="match status" value="1"/>
</dbReference>
<dbReference type="SUPFAM" id="SSF51197">
    <property type="entry name" value="Clavaminate synthase-like"/>
    <property type="match status" value="1"/>
</dbReference>
<dbReference type="GO" id="GO:0051213">
    <property type="term" value="F:dioxygenase activity"/>
    <property type="evidence" value="ECO:0007669"/>
    <property type="project" value="UniProtKB-KW"/>
</dbReference>